<feature type="compositionally biased region" description="Basic and acidic residues" evidence="5">
    <location>
        <begin position="109"/>
        <end position="124"/>
    </location>
</feature>
<feature type="chain" id="PRO_5029698076" evidence="6">
    <location>
        <begin position="34"/>
        <end position="157"/>
    </location>
</feature>
<feature type="compositionally biased region" description="Acidic residues" evidence="5">
    <location>
        <begin position="96"/>
        <end position="107"/>
    </location>
</feature>
<keyword evidence="4" id="KW-0539">Nucleus</keyword>
<dbReference type="AlphaFoldDB" id="A0A7N0VF99"/>
<dbReference type="GO" id="GO:0045292">
    <property type="term" value="P:mRNA cis splicing, via spliceosome"/>
    <property type="evidence" value="ECO:0007669"/>
    <property type="project" value="TreeGrafter"/>
</dbReference>
<evidence type="ECO:0000256" key="5">
    <source>
        <dbReference type="SAM" id="MobiDB-lite"/>
    </source>
</evidence>
<dbReference type="InterPro" id="IPR039924">
    <property type="entry name" value="ICln/Lot5/Saf5"/>
</dbReference>
<protein>
    <submittedName>
        <fullName evidence="7">Uncharacterized protein</fullName>
    </submittedName>
</protein>
<keyword evidence="6" id="KW-0732">Signal</keyword>
<dbReference type="Gramene" id="Kaladp0722s0002.1.v1.1">
    <property type="protein sequence ID" value="Kaladp0722s0002.1.v1.1"/>
    <property type="gene ID" value="Kaladp0722s0002.v1.1"/>
</dbReference>
<evidence type="ECO:0000256" key="3">
    <source>
        <dbReference type="ARBA" id="ARBA00022490"/>
    </source>
</evidence>
<reference evidence="7" key="1">
    <citation type="submission" date="2021-01" db="UniProtKB">
        <authorList>
            <consortium name="EnsemblPlants"/>
        </authorList>
    </citation>
    <scope>IDENTIFICATION</scope>
</reference>
<dbReference type="EnsemblPlants" id="Kaladp0722s0002.1.v1.1">
    <property type="protein sequence ID" value="Kaladp0722s0002.1.v1.1"/>
    <property type="gene ID" value="Kaladp0722s0002.v1.1"/>
</dbReference>
<evidence type="ECO:0000256" key="6">
    <source>
        <dbReference type="SAM" id="SignalP"/>
    </source>
</evidence>
<dbReference type="PANTHER" id="PTHR21399">
    <property type="entry name" value="CHLORIDE CONDUCTANCE REGULATORY PROTEIN ICLN"/>
    <property type="match status" value="1"/>
</dbReference>
<dbReference type="GO" id="GO:0005829">
    <property type="term" value="C:cytosol"/>
    <property type="evidence" value="ECO:0007669"/>
    <property type="project" value="TreeGrafter"/>
</dbReference>
<dbReference type="GO" id="GO:0005681">
    <property type="term" value="C:spliceosomal complex"/>
    <property type="evidence" value="ECO:0007669"/>
    <property type="project" value="TreeGrafter"/>
</dbReference>
<keyword evidence="3" id="KW-0963">Cytoplasm</keyword>
<name>A0A7N0VF99_KALFE</name>
<dbReference type="Pfam" id="PF03517">
    <property type="entry name" value="Voldacs"/>
    <property type="match status" value="1"/>
</dbReference>
<evidence type="ECO:0000256" key="2">
    <source>
        <dbReference type="ARBA" id="ARBA00004496"/>
    </source>
</evidence>
<sequence>MWRRLSGTSRPSLIWVKLVRFLISTNNIAGTTAGQPILDADNGEEFMHVQSSVTVMLKNRSPKQPALSTSPSSRSCCSVKWMEVEGIRRHTQIETGADEDDSEDSDWSSEPHDLSSITEMRHVPSDPNRLDNLFEIFCECAELNPELIEDIEEQEHN</sequence>
<evidence type="ECO:0000313" key="8">
    <source>
        <dbReference type="Proteomes" id="UP000594263"/>
    </source>
</evidence>
<proteinExistence type="predicted"/>
<feature type="signal peptide" evidence="6">
    <location>
        <begin position="1"/>
        <end position="33"/>
    </location>
</feature>
<keyword evidence="8" id="KW-1185">Reference proteome</keyword>
<dbReference type="GO" id="GO:0000387">
    <property type="term" value="P:spliceosomal snRNP assembly"/>
    <property type="evidence" value="ECO:0007669"/>
    <property type="project" value="TreeGrafter"/>
</dbReference>
<dbReference type="InterPro" id="IPR011993">
    <property type="entry name" value="PH-like_dom_sf"/>
</dbReference>
<feature type="region of interest" description="Disordered" evidence="5">
    <location>
        <begin position="88"/>
        <end position="124"/>
    </location>
</feature>
<accession>A0A7N0VF99</accession>
<dbReference type="PANTHER" id="PTHR21399:SF0">
    <property type="entry name" value="METHYLOSOME SUBUNIT PICLN"/>
    <property type="match status" value="1"/>
</dbReference>
<evidence type="ECO:0000313" key="7">
    <source>
        <dbReference type="EnsemblPlants" id="Kaladp0722s0002.1.v1.1"/>
    </source>
</evidence>
<dbReference type="Gene3D" id="2.30.29.30">
    <property type="entry name" value="Pleckstrin-homology domain (PH domain)/Phosphotyrosine-binding domain (PTB)"/>
    <property type="match status" value="1"/>
</dbReference>
<comment type="subcellular location">
    <subcellularLocation>
        <location evidence="2">Cytoplasm</location>
    </subcellularLocation>
    <subcellularLocation>
        <location evidence="1">Nucleus</location>
    </subcellularLocation>
</comment>
<evidence type="ECO:0000256" key="4">
    <source>
        <dbReference type="ARBA" id="ARBA00023242"/>
    </source>
</evidence>
<dbReference type="Proteomes" id="UP000594263">
    <property type="component" value="Unplaced"/>
</dbReference>
<organism evidence="7 8">
    <name type="scientific">Kalanchoe fedtschenkoi</name>
    <name type="common">Lavender scallops</name>
    <name type="synonym">South American air plant</name>
    <dbReference type="NCBI Taxonomy" id="63787"/>
    <lineage>
        <taxon>Eukaryota</taxon>
        <taxon>Viridiplantae</taxon>
        <taxon>Streptophyta</taxon>
        <taxon>Embryophyta</taxon>
        <taxon>Tracheophyta</taxon>
        <taxon>Spermatophyta</taxon>
        <taxon>Magnoliopsida</taxon>
        <taxon>eudicotyledons</taxon>
        <taxon>Gunneridae</taxon>
        <taxon>Pentapetalae</taxon>
        <taxon>Saxifragales</taxon>
        <taxon>Crassulaceae</taxon>
        <taxon>Kalanchoe</taxon>
    </lineage>
</organism>
<evidence type="ECO:0000256" key="1">
    <source>
        <dbReference type="ARBA" id="ARBA00004123"/>
    </source>
</evidence>
<dbReference type="GO" id="GO:0034715">
    <property type="term" value="C:pICln-Sm protein complex"/>
    <property type="evidence" value="ECO:0007669"/>
    <property type="project" value="TreeGrafter"/>
</dbReference>